<dbReference type="Proteomes" id="UP000271678">
    <property type="component" value="Unassembled WGS sequence"/>
</dbReference>
<keyword evidence="2 5" id="KW-0489">Methyltransferase</keyword>
<dbReference type="Gene3D" id="3.40.50.150">
    <property type="entry name" value="Vaccinia Virus protein VP39"/>
    <property type="match status" value="1"/>
</dbReference>
<dbReference type="InterPro" id="IPR051052">
    <property type="entry name" value="Diverse_substrate_MTase"/>
</dbReference>
<protein>
    <submittedName>
        <fullName evidence="5">Class I SAM-dependent methyltransferase</fullName>
    </submittedName>
</protein>
<dbReference type="AlphaFoldDB" id="A0A3M9MGZ0"/>
<evidence type="ECO:0000313" key="6">
    <source>
        <dbReference type="Proteomes" id="UP000271678"/>
    </source>
</evidence>
<proteinExistence type="inferred from homology"/>
<dbReference type="InterPro" id="IPR029063">
    <property type="entry name" value="SAM-dependent_MTases_sf"/>
</dbReference>
<dbReference type="PANTHER" id="PTHR44942:SF4">
    <property type="entry name" value="METHYLTRANSFERASE TYPE 11 DOMAIN-CONTAINING PROTEIN"/>
    <property type="match status" value="1"/>
</dbReference>
<comment type="caution">
    <text evidence="5">The sequence shown here is derived from an EMBL/GenBank/DDBJ whole genome shotgun (WGS) entry which is preliminary data.</text>
</comment>
<evidence type="ECO:0000313" key="5">
    <source>
        <dbReference type="EMBL" id="RNI24764.1"/>
    </source>
</evidence>
<dbReference type="Pfam" id="PF08241">
    <property type="entry name" value="Methyltransf_11"/>
    <property type="match status" value="1"/>
</dbReference>
<evidence type="ECO:0000256" key="1">
    <source>
        <dbReference type="ARBA" id="ARBA00008361"/>
    </source>
</evidence>
<dbReference type="PANTHER" id="PTHR44942">
    <property type="entry name" value="METHYLTRANSF_11 DOMAIN-CONTAINING PROTEIN"/>
    <property type="match status" value="1"/>
</dbReference>
<evidence type="ECO:0000259" key="4">
    <source>
        <dbReference type="Pfam" id="PF08241"/>
    </source>
</evidence>
<keyword evidence="6" id="KW-1185">Reference proteome</keyword>
<comment type="similarity">
    <text evidence="1">Belongs to the methyltransferase superfamily.</text>
</comment>
<gene>
    <name evidence="5" type="ORF">EFY87_03475</name>
</gene>
<sequence>MRDRVPVDDGGLMTPDVMPDQWYEDYERGRPEYPAAVCDLAGLAPTATVLDLAAGTGKFTRQLVSRFERVVAVEPDDGMRRMLAAGCPEAEVLDGSADRLPVADESVDAIFVAQAFHWFDNAATLAEFARVLRPGGTVVVTWNVADGQVTPEIPAIEELLAPIWPEDFGLPLDMMSGDWSPTCWQLPFARATFSPIRTAQLPNPQSLDREGLAAFFGSMGWIANLPEMERDRLLAAIRSKLAFDHYLLPWQTRLQWTRLARRV</sequence>
<dbReference type="EMBL" id="RJJQ01000002">
    <property type="protein sequence ID" value="RNI24764.1"/>
    <property type="molecule type" value="Genomic_DNA"/>
</dbReference>
<dbReference type="SUPFAM" id="SSF53335">
    <property type="entry name" value="S-adenosyl-L-methionine-dependent methyltransferases"/>
    <property type="match status" value="1"/>
</dbReference>
<evidence type="ECO:0000256" key="3">
    <source>
        <dbReference type="ARBA" id="ARBA00022679"/>
    </source>
</evidence>
<dbReference type="CDD" id="cd02440">
    <property type="entry name" value="AdoMet_MTases"/>
    <property type="match status" value="1"/>
</dbReference>
<dbReference type="GO" id="GO:0008757">
    <property type="term" value="F:S-adenosylmethionine-dependent methyltransferase activity"/>
    <property type="evidence" value="ECO:0007669"/>
    <property type="project" value="InterPro"/>
</dbReference>
<name>A0A3M9MGZ0_9MICO</name>
<organism evidence="5 6">
    <name type="scientific">Flexivirga caeni</name>
    <dbReference type="NCBI Taxonomy" id="2294115"/>
    <lineage>
        <taxon>Bacteria</taxon>
        <taxon>Bacillati</taxon>
        <taxon>Actinomycetota</taxon>
        <taxon>Actinomycetes</taxon>
        <taxon>Micrococcales</taxon>
        <taxon>Dermacoccaceae</taxon>
        <taxon>Flexivirga</taxon>
    </lineage>
</organism>
<accession>A0A3M9MGZ0</accession>
<dbReference type="InterPro" id="IPR013216">
    <property type="entry name" value="Methyltransf_11"/>
</dbReference>
<dbReference type="GO" id="GO:0032259">
    <property type="term" value="P:methylation"/>
    <property type="evidence" value="ECO:0007669"/>
    <property type="project" value="UniProtKB-KW"/>
</dbReference>
<reference evidence="5 6" key="1">
    <citation type="submission" date="2018-11" db="EMBL/GenBank/DDBJ databases">
        <title>Draft genome of Simplicispira Flexivirga sp. BO-16.</title>
        <authorList>
            <person name="Im W.T."/>
        </authorList>
    </citation>
    <scope>NUCLEOTIDE SEQUENCE [LARGE SCALE GENOMIC DNA]</scope>
    <source>
        <strain evidence="5 6">BO-16</strain>
    </source>
</reference>
<keyword evidence="3 5" id="KW-0808">Transferase</keyword>
<feature type="domain" description="Methyltransferase type 11" evidence="4">
    <location>
        <begin position="50"/>
        <end position="140"/>
    </location>
</feature>
<dbReference type="RefSeq" id="WP_123270055.1">
    <property type="nucleotide sequence ID" value="NZ_RJJQ01000002.1"/>
</dbReference>
<evidence type="ECO:0000256" key="2">
    <source>
        <dbReference type="ARBA" id="ARBA00022603"/>
    </source>
</evidence>